<keyword evidence="3" id="KW-1003">Cell membrane</keyword>
<dbReference type="SUPFAM" id="SSF160964">
    <property type="entry name" value="MalF N-terminal region-like"/>
    <property type="match status" value="1"/>
</dbReference>
<protein>
    <submittedName>
        <fullName evidence="10">ABC-type sugar transport system, permease component</fullName>
    </submittedName>
</protein>
<dbReference type="Gene3D" id="1.10.3720.10">
    <property type="entry name" value="MetI-like"/>
    <property type="match status" value="1"/>
</dbReference>
<sequence length="325" mass="34967">MTSKTSVAPSLAHDNERGQGRPPMRQAAVPGRKAQTVKRAIRGYVFILPALLFYGLFELWPIIQTVWYSFYNWNGIDESTFIGLGNYIRVFTDSELLGSIGHAFYLIIFFSVIPVCLGLIVAALIKDVRSQVGKGVAQVCLFLPRIIPGAAAGVAWTWMLADTGTVNQILQGLGLGGITRSWLGEQSTALPAVGVIGCWLQLGFCIVLLLSGIGAIDQSLYEAASLDGAGWWRQLFSITIPGLRGQIGVCFTMTIVAALASFDVVFMSTQGGPGTSTMVPGVMVYRLAFQQNRVGLASALAVVLMALVLLVVGPLQRLVEGKKER</sequence>
<reference evidence="10 11" key="1">
    <citation type="journal article" date="2017" name="BMC Genomics">
        <title>Comparative genomic and phylogenomic analyses of the Bifidobacteriaceae family.</title>
        <authorList>
            <person name="Lugli G.A."/>
            <person name="Milani C."/>
            <person name="Turroni F."/>
            <person name="Duranti S."/>
            <person name="Mancabelli L."/>
            <person name="Mangifesta M."/>
            <person name="Ferrario C."/>
            <person name="Modesto M."/>
            <person name="Mattarelli P."/>
            <person name="Jiri K."/>
            <person name="van Sinderen D."/>
            <person name="Ventura M."/>
        </authorList>
    </citation>
    <scope>NUCLEOTIDE SEQUENCE [LARGE SCALE GENOMIC DNA]</scope>
    <source>
        <strain evidence="10 11">DSM 28807</strain>
    </source>
</reference>
<feature type="transmembrane region" description="Helical" evidence="7">
    <location>
        <begin position="294"/>
        <end position="315"/>
    </location>
</feature>
<keyword evidence="5 7" id="KW-1133">Transmembrane helix</keyword>
<evidence type="ECO:0000256" key="8">
    <source>
        <dbReference type="SAM" id="MobiDB-lite"/>
    </source>
</evidence>
<dbReference type="InterPro" id="IPR000515">
    <property type="entry name" value="MetI-like"/>
</dbReference>
<evidence type="ECO:0000256" key="1">
    <source>
        <dbReference type="ARBA" id="ARBA00004651"/>
    </source>
</evidence>
<evidence type="ECO:0000256" key="6">
    <source>
        <dbReference type="ARBA" id="ARBA00023136"/>
    </source>
</evidence>
<name>A0A261FP71_9BIFI</name>
<keyword evidence="6 7" id="KW-0472">Membrane</keyword>
<dbReference type="InterPro" id="IPR035906">
    <property type="entry name" value="MetI-like_sf"/>
</dbReference>
<dbReference type="CDD" id="cd06261">
    <property type="entry name" value="TM_PBP2"/>
    <property type="match status" value="1"/>
</dbReference>
<dbReference type="EMBL" id="MWWX01000012">
    <property type="protein sequence ID" value="OZG60939.1"/>
    <property type="molecule type" value="Genomic_DNA"/>
</dbReference>
<evidence type="ECO:0000259" key="9">
    <source>
        <dbReference type="PROSITE" id="PS50928"/>
    </source>
</evidence>
<accession>A0A261FP71</accession>
<feature type="transmembrane region" description="Helical" evidence="7">
    <location>
        <begin position="247"/>
        <end position="268"/>
    </location>
</feature>
<dbReference type="STRING" id="1603886.GCA_001895165_01080"/>
<keyword evidence="2 7" id="KW-0813">Transport</keyword>
<evidence type="ECO:0000313" key="10">
    <source>
        <dbReference type="EMBL" id="OZG60939.1"/>
    </source>
</evidence>
<feature type="domain" description="ABC transmembrane type-1" evidence="9">
    <location>
        <begin position="100"/>
        <end position="313"/>
    </location>
</feature>
<evidence type="ECO:0000256" key="3">
    <source>
        <dbReference type="ARBA" id="ARBA00022475"/>
    </source>
</evidence>
<comment type="caution">
    <text evidence="10">The sequence shown here is derived from an EMBL/GenBank/DDBJ whole genome shotgun (WGS) entry which is preliminary data.</text>
</comment>
<feature type="transmembrane region" description="Helical" evidence="7">
    <location>
        <begin position="103"/>
        <end position="124"/>
    </location>
</feature>
<feature type="region of interest" description="Disordered" evidence="8">
    <location>
        <begin position="1"/>
        <end position="28"/>
    </location>
</feature>
<proteinExistence type="inferred from homology"/>
<feature type="transmembrane region" description="Helical" evidence="7">
    <location>
        <begin position="136"/>
        <end position="158"/>
    </location>
</feature>
<feature type="transmembrane region" description="Helical" evidence="7">
    <location>
        <begin position="189"/>
        <end position="210"/>
    </location>
</feature>
<feature type="transmembrane region" description="Helical" evidence="7">
    <location>
        <begin position="43"/>
        <end position="63"/>
    </location>
</feature>
<dbReference type="PANTHER" id="PTHR30193:SF37">
    <property type="entry name" value="INNER MEMBRANE ABC TRANSPORTER PERMEASE PROTEIN YCJO"/>
    <property type="match status" value="1"/>
</dbReference>
<evidence type="ECO:0000256" key="7">
    <source>
        <dbReference type="RuleBase" id="RU363032"/>
    </source>
</evidence>
<dbReference type="PANTHER" id="PTHR30193">
    <property type="entry name" value="ABC TRANSPORTER PERMEASE PROTEIN"/>
    <property type="match status" value="1"/>
</dbReference>
<dbReference type="Pfam" id="PF00528">
    <property type="entry name" value="BPD_transp_1"/>
    <property type="match status" value="1"/>
</dbReference>
<dbReference type="AlphaFoldDB" id="A0A261FP71"/>
<dbReference type="PROSITE" id="PS50928">
    <property type="entry name" value="ABC_TM1"/>
    <property type="match status" value="1"/>
</dbReference>
<dbReference type="GO" id="GO:0005886">
    <property type="term" value="C:plasma membrane"/>
    <property type="evidence" value="ECO:0007669"/>
    <property type="project" value="UniProtKB-SubCell"/>
</dbReference>
<dbReference type="SUPFAM" id="SSF161098">
    <property type="entry name" value="MetI-like"/>
    <property type="match status" value="1"/>
</dbReference>
<evidence type="ECO:0000256" key="2">
    <source>
        <dbReference type="ARBA" id="ARBA00022448"/>
    </source>
</evidence>
<keyword evidence="10" id="KW-0762">Sugar transport</keyword>
<organism evidence="10 11">
    <name type="scientific">Bifidobacterium lemurum</name>
    <dbReference type="NCBI Taxonomy" id="1603886"/>
    <lineage>
        <taxon>Bacteria</taxon>
        <taxon>Bacillati</taxon>
        <taxon>Actinomycetota</taxon>
        <taxon>Actinomycetes</taxon>
        <taxon>Bifidobacteriales</taxon>
        <taxon>Bifidobacteriaceae</taxon>
        <taxon>Bifidobacterium</taxon>
    </lineage>
</organism>
<gene>
    <name evidence="10" type="ORF">BLEM_1659</name>
</gene>
<dbReference type="InterPro" id="IPR051393">
    <property type="entry name" value="ABC_transporter_permease"/>
</dbReference>
<evidence type="ECO:0000256" key="4">
    <source>
        <dbReference type="ARBA" id="ARBA00022692"/>
    </source>
</evidence>
<comment type="subcellular location">
    <subcellularLocation>
        <location evidence="1 7">Cell membrane</location>
        <topology evidence="1 7">Multi-pass membrane protein</topology>
    </subcellularLocation>
</comment>
<evidence type="ECO:0000256" key="5">
    <source>
        <dbReference type="ARBA" id="ARBA00022989"/>
    </source>
</evidence>
<keyword evidence="4 7" id="KW-0812">Transmembrane</keyword>
<comment type="similarity">
    <text evidence="7">Belongs to the binding-protein-dependent transport system permease family.</text>
</comment>
<keyword evidence="11" id="KW-1185">Reference proteome</keyword>
<evidence type="ECO:0000313" key="11">
    <source>
        <dbReference type="Proteomes" id="UP000216352"/>
    </source>
</evidence>
<dbReference type="Proteomes" id="UP000216352">
    <property type="component" value="Unassembled WGS sequence"/>
</dbReference>
<dbReference type="GO" id="GO:0055085">
    <property type="term" value="P:transmembrane transport"/>
    <property type="evidence" value="ECO:0007669"/>
    <property type="project" value="InterPro"/>
</dbReference>